<feature type="region of interest" description="Disordered" evidence="8">
    <location>
        <begin position="1"/>
        <end position="28"/>
    </location>
</feature>
<feature type="transmembrane region" description="Helical" evidence="9">
    <location>
        <begin position="219"/>
        <end position="237"/>
    </location>
</feature>
<feature type="domain" description="Glycosyltransferase RgtA/B/C/D-like" evidence="10">
    <location>
        <begin position="79"/>
        <end position="238"/>
    </location>
</feature>
<reference evidence="11 12" key="1">
    <citation type="journal article" date="2019" name="Int. J. Syst. Evol. Microbiol.">
        <title>The Global Catalogue of Microorganisms (GCM) 10K type strain sequencing project: providing services to taxonomists for standard genome sequencing and annotation.</title>
        <authorList>
            <consortium name="The Broad Institute Genomics Platform"/>
            <consortium name="The Broad Institute Genome Sequencing Center for Infectious Disease"/>
            <person name="Wu L."/>
            <person name="Ma J."/>
        </authorList>
    </citation>
    <scope>NUCLEOTIDE SEQUENCE [LARGE SCALE GENOMIC DNA]</scope>
    <source>
        <strain evidence="11 12">JCM 16009</strain>
    </source>
</reference>
<keyword evidence="2" id="KW-1003">Cell membrane</keyword>
<dbReference type="InterPro" id="IPR050297">
    <property type="entry name" value="LipidA_mod_glycosyltrf_83"/>
</dbReference>
<feature type="transmembrane region" description="Helical" evidence="9">
    <location>
        <begin position="104"/>
        <end position="121"/>
    </location>
</feature>
<evidence type="ECO:0000256" key="7">
    <source>
        <dbReference type="ARBA" id="ARBA00023136"/>
    </source>
</evidence>
<evidence type="ECO:0000313" key="12">
    <source>
        <dbReference type="Proteomes" id="UP001500449"/>
    </source>
</evidence>
<keyword evidence="4" id="KW-0808">Transferase</keyword>
<dbReference type="EMBL" id="BAAAQK010000024">
    <property type="protein sequence ID" value="GAA1869726.1"/>
    <property type="molecule type" value="Genomic_DNA"/>
</dbReference>
<organism evidence="11 12">
    <name type="scientific">Pseudonocardia ailaonensis</name>
    <dbReference type="NCBI Taxonomy" id="367279"/>
    <lineage>
        <taxon>Bacteria</taxon>
        <taxon>Bacillati</taxon>
        <taxon>Actinomycetota</taxon>
        <taxon>Actinomycetes</taxon>
        <taxon>Pseudonocardiales</taxon>
        <taxon>Pseudonocardiaceae</taxon>
        <taxon>Pseudonocardia</taxon>
    </lineage>
</organism>
<accession>A0ABN2NKU5</accession>
<feature type="transmembrane region" description="Helical" evidence="9">
    <location>
        <begin position="133"/>
        <end position="152"/>
    </location>
</feature>
<keyword evidence="7 9" id="KW-0472">Membrane</keyword>
<dbReference type="PANTHER" id="PTHR33908">
    <property type="entry name" value="MANNOSYLTRANSFERASE YKCB-RELATED"/>
    <property type="match status" value="1"/>
</dbReference>
<feature type="transmembrane region" description="Helical" evidence="9">
    <location>
        <begin position="346"/>
        <end position="367"/>
    </location>
</feature>
<dbReference type="Proteomes" id="UP001500449">
    <property type="component" value="Unassembled WGS sequence"/>
</dbReference>
<evidence type="ECO:0000256" key="4">
    <source>
        <dbReference type="ARBA" id="ARBA00022679"/>
    </source>
</evidence>
<evidence type="ECO:0000256" key="9">
    <source>
        <dbReference type="SAM" id="Phobius"/>
    </source>
</evidence>
<name>A0ABN2NKU5_9PSEU</name>
<evidence type="ECO:0000256" key="3">
    <source>
        <dbReference type="ARBA" id="ARBA00022676"/>
    </source>
</evidence>
<comment type="subcellular location">
    <subcellularLocation>
        <location evidence="1">Cell membrane</location>
        <topology evidence="1">Multi-pass membrane protein</topology>
    </subcellularLocation>
</comment>
<dbReference type="InterPro" id="IPR038731">
    <property type="entry name" value="RgtA/B/C-like"/>
</dbReference>
<dbReference type="Pfam" id="PF13231">
    <property type="entry name" value="PMT_2"/>
    <property type="match status" value="1"/>
</dbReference>
<sequence length="508" mass="53437">MSRDGGLRRPGAGHPNPDPVVAGDSAPQPGLPPFARGPVLTVAALVTALLVALAGRYGYHRDELYFLAASRRLSVGYPDQGPVTPLIGWLGHAIFGDSLVGTRVLPALMIGATALLAGLMARELRGGRGAQALAAGTVAVSAIALQTGHLLSTTTFDLLAWALTSWLVVRALRRGGRSWLWVGLSAGIALENKMLMAFLLVALLVGLLLAGPRSALRDPWLWLGGLLALVLWAPWLVWQFAHGLPLLTLSGSIAAGGSTSSQPWWLVVPFQAVLVSPLLIPVWVAGLVALWRGRELRLFVVAYAVLLVIFTVTSAKPYYVCGLYPLLLAAGAGPTVEWARTRVRAVLLAAAVALGALVNVVLMLPVVPVTALASTPITDVVPDVGETVGWPEFARTVAGVVAAQPAGTVVVARNYGEAGAVERFAPGVPVFGTQNSLGYWGPPPESARQAVVIGFTPAQLERWFTGCTPAARIDNGVGLKNQEQGRVVSVCTPRGSWAELWPQIIYVG</sequence>
<evidence type="ECO:0000256" key="6">
    <source>
        <dbReference type="ARBA" id="ARBA00022989"/>
    </source>
</evidence>
<keyword evidence="3" id="KW-0328">Glycosyltransferase</keyword>
<dbReference type="PANTHER" id="PTHR33908:SF11">
    <property type="entry name" value="MEMBRANE PROTEIN"/>
    <property type="match status" value="1"/>
</dbReference>
<evidence type="ECO:0000256" key="1">
    <source>
        <dbReference type="ARBA" id="ARBA00004651"/>
    </source>
</evidence>
<evidence type="ECO:0000313" key="11">
    <source>
        <dbReference type="EMBL" id="GAA1869726.1"/>
    </source>
</evidence>
<proteinExistence type="predicted"/>
<protein>
    <submittedName>
        <fullName evidence="11">Glycosyltransferase family 39 protein</fullName>
    </submittedName>
</protein>
<comment type="caution">
    <text evidence="11">The sequence shown here is derived from an EMBL/GenBank/DDBJ whole genome shotgun (WGS) entry which is preliminary data.</text>
</comment>
<evidence type="ECO:0000256" key="8">
    <source>
        <dbReference type="SAM" id="MobiDB-lite"/>
    </source>
</evidence>
<evidence type="ECO:0000256" key="2">
    <source>
        <dbReference type="ARBA" id="ARBA00022475"/>
    </source>
</evidence>
<evidence type="ECO:0000259" key="10">
    <source>
        <dbReference type="Pfam" id="PF13231"/>
    </source>
</evidence>
<keyword evidence="6 9" id="KW-1133">Transmembrane helix</keyword>
<dbReference type="RefSeq" id="WP_344424063.1">
    <property type="nucleotide sequence ID" value="NZ_BAAAQK010000024.1"/>
</dbReference>
<keyword evidence="12" id="KW-1185">Reference proteome</keyword>
<keyword evidence="5 9" id="KW-0812">Transmembrane</keyword>
<feature type="transmembrane region" description="Helical" evidence="9">
    <location>
        <begin position="322"/>
        <end position="339"/>
    </location>
</feature>
<feature type="transmembrane region" description="Helical" evidence="9">
    <location>
        <begin position="39"/>
        <end position="59"/>
    </location>
</feature>
<feature type="transmembrane region" description="Helical" evidence="9">
    <location>
        <begin position="272"/>
        <end position="291"/>
    </location>
</feature>
<gene>
    <name evidence="11" type="ORF">GCM10009836_57910</name>
</gene>
<feature type="transmembrane region" description="Helical" evidence="9">
    <location>
        <begin position="194"/>
        <end position="213"/>
    </location>
</feature>
<evidence type="ECO:0000256" key="5">
    <source>
        <dbReference type="ARBA" id="ARBA00022692"/>
    </source>
</evidence>
<feature type="transmembrane region" description="Helical" evidence="9">
    <location>
        <begin position="298"/>
        <end position="316"/>
    </location>
</feature>